<evidence type="ECO:0000313" key="2">
    <source>
        <dbReference type="EMBL" id="MBA8125940.1"/>
    </source>
</evidence>
<dbReference type="GeneID" id="97394627"/>
<reference evidence="5 7" key="3">
    <citation type="submission" date="2018-06" db="EMBL/GenBank/DDBJ databases">
        <authorList>
            <consortium name="Pathogen Informatics"/>
            <person name="Doyle S."/>
        </authorList>
    </citation>
    <scope>NUCLEOTIDE SEQUENCE [LARGE SCALE GENOMIC DNA]</scope>
    <source>
        <strain evidence="5 7">NCTC9149</strain>
    </source>
</reference>
<reference evidence="2 8" key="4">
    <citation type="submission" date="2020-06" db="EMBL/GenBank/DDBJ databases">
        <title>REHAB project genomes.</title>
        <authorList>
            <person name="Shaw L.P."/>
        </authorList>
    </citation>
    <scope>NUCLEOTIDE SEQUENCE [LARGE SCALE GENOMIC DNA]</scope>
    <source>
        <strain evidence="2 8">RHBSTW-00092</strain>
    </source>
</reference>
<proteinExistence type="predicted"/>
<organism evidence="4 6">
    <name type="scientific">Klebsiella grimontii</name>
    <dbReference type="NCBI Taxonomy" id="2058152"/>
    <lineage>
        <taxon>Bacteria</taxon>
        <taxon>Pseudomonadati</taxon>
        <taxon>Pseudomonadota</taxon>
        <taxon>Gammaproteobacteria</taxon>
        <taxon>Enterobacterales</taxon>
        <taxon>Enterobacteriaceae</taxon>
        <taxon>Klebsiella/Raoultella group</taxon>
        <taxon>Klebsiella</taxon>
    </lineage>
</organism>
<dbReference type="EMBL" id="FZTC01000020">
    <property type="protein sequence ID" value="SNU36356.1"/>
    <property type="molecule type" value="Genomic_DNA"/>
</dbReference>
<gene>
    <name evidence="3" type="ORF">AAFL32_15795</name>
    <name evidence="2" type="ORF">HV064_18810</name>
    <name evidence="4" type="ORF">KOSB73_270256</name>
    <name evidence="5" type="ORF">NCTC9149_02525</name>
</gene>
<dbReference type="Proteomes" id="UP000254571">
    <property type="component" value="Unassembled WGS sequence"/>
</dbReference>
<accession>A0A285B668</accession>
<evidence type="ECO:0000313" key="9">
    <source>
        <dbReference type="Proteomes" id="UP001458070"/>
    </source>
</evidence>
<keyword evidence="1" id="KW-0732">Signal</keyword>
<reference evidence="6" key="2">
    <citation type="submission" date="2017-08" db="EMBL/GenBank/DDBJ databases">
        <authorList>
            <person name="Brisse S."/>
        </authorList>
    </citation>
    <scope>NUCLEOTIDE SEQUENCE [LARGE SCALE GENOMIC DNA]</scope>
    <source>
        <strain evidence="6">06D021</strain>
    </source>
</reference>
<evidence type="ECO:0008006" key="10">
    <source>
        <dbReference type="Google" id="ProtNLM"/>
    </source>
</evidence>
<feature type="chain" id="PRO_5044572303" description="DUF5666 domain-containing protein" evidence="1">
    <location>
        <begin position="25"/>
        <end position="208"/>
    </location>
</feature>
<dbReference type="EMBL" id="UGMX01000002">
    <property type="protein sequence ID" value="STW06123.1"/>
    <property type="molecule type" value="Genomic_DNA"/>
</dbReference>
<dbReference type="EMBL" id="JABXRN010000001">
    <property type="protein sequence ID" value="MBA8125940.1"/>
    <property type="molecule type" value="Genomic_DNA"/>
</dbReference>
<protein>
    <recommendedName>
        <fullName evidence="10">DUF5666 domain-containing protein</fullName>
    </recommendedName>
</protein>
<dbReference type="Proteomes" id="UP001458070">
    <property type="component" value="Unassembled WGS sequence"/>
</dbReference>
<evidence type="ECO:0000313" key="4">
    <source>
        <dbReference type="EMBL" id="SNU36356.1"/>
    </source>
</evidence>
<feature type="signal peptide" evidence="1">
    <location>
        <begin position="1"/>
        <end position="24"/>
    </location>
</feature>
<evidence type="ECO:0000313" key="6">
    <source>
        <dbReference type="Proteomes" id="UP000220639"/>
    </source>
</evidence>
<keyword evidence="9" id="KW-1185">Reference proteome</keyword>
<dbReference type="RefSeq" id="WP_004132731.1">
    <property type="nucleotide sequence ID" value="NZ_CABGKG010000013.1"/>
</dbReference>
<evidence type="ECO:0000313" key="8">
    <source>
        <dbReference type="Proteomes" id="UP000557483"/>
    </source>
</evidence>
<dbReference type="AlphaFoldDB" id="A0A285B668"/>
<name>A0A285B668_9ENTR</name>
<evidence type="ECO:0000313" key="5">
    <source>
        <dbReference type="EMBL" id="STW06123.1"/>
    </source>
</evidence>
<reference evidence="4" key="1">
    <citation type="submission" date="2017-08" db="EMBL/GenBank/DDBJ databases">
        <authorList>
            <person name="de Groot N.N."/>
        </authorList>
    </citation>
    <scope>NUCLEOTIDE SEQUENCE [LARGE SCALE GENOMIC DNA]</scope>
    <source>
        <strain evidence="4">06D021</strain>
    </source>
</reference>
<evidence type="ECO:0000313" key="7">
    <source>
        <dbReference type="Proteomes" id="UP000254571"/>
    </source>
</evidence>
<reference evidence="3 9" key="5">
    <citation type="submission" date="2024-04" db="EMBL/GenBank/DDBJ databases">
        <title>Draft genome assemblies of urinary isolates.</title>
        <authorList>
            <person name="Appleberry H."/>
            <person name="Kula A."/>
            <person name="Wolfe A.J."/>
            <person name="Putonti C."/>
        </authorList>
    </citation>
    <scope>NUCLEOTIDE SEQUENCE [LARGE SCALE GENOMIC DNA]</scope>
    <source>
        <strain evidence="3 9">UMB12529</strain>
    </source>
</reference>
<evidence type="ECO:0000256" key="1">
    <source>
        <dbReference type="SAM" id="SignalP"/>
    </source>
</evidence>
<evidence type="ECO:0000313" key="3">
    <source>
        <dbReference type="EMBL" id="MEM0625348.1"/>
    </source>
</evidence>
<dbReference type="EMBL" id="JBCGEM010000011">
    <property type="protein sequence ID" value="MEM0625348.1"/>
    <property type="molecule type" value="Genomic_DNA"/>
</dbReference>
<dbReference type="Proteomes" id="UP000557483">
    <property type="component" value="Unassembled WGS sequence"/>
</dbReference>
<sequence length="208" mass="21874">MHTRHRIAGLLLSTLMLCSGIATAAQTPAKAITPLRGTIDQVSDTALQISNRQGEKVDVKLNDKTQVFSVAKGSIDDIKPDSFIGTAAVPQADGSLKALEVHVFAASLRGTGEGHSPWESADGKINTMTNGTIGKLVNANGRTLTVKYGDRQKNVIVPDDTPVVTINPGDRGLLKPGTHIVLFSATNDKGERVATRISAGKDGTVPPM</sequence>
<dbReference type="Proteomes" id="UP000220639">
    <property type="component" value="Unassembled WGS sequence"/>
</dbReference>